<feature type="compositionally biased region" description="Basic and acidic residues" evidence="1">
    <location>
        <begin position="237"/>
        <end position="246"/>
    </location>
</feature>
<name>A0A4U5PB28_STECR</name>
<keyword evidence="4" id="KW-1185">Reference proteome</keyword>
<feature type="region of interest" description="Disordered" evidence="1">
    <location>
        <begin position="224"/>
        <end position="251"/>
    </location>
</feature>
<proteinExistence type="predicted"/>
<evidence type="ECO:0000313" key="3">
    <source>
        <dbReference type="EMBL" id="TKR93512.1"/>
    </source>
</evidence>
<keyword evidence="2" id="KW-0472">Membrane</keyword>
<protein>
    <submittedName>
        <fullName evidence="3">Uncharacterized protein</fullName>
    </submittedName>
</protein>
<evidence type="ECO:0000256" key="1">
    <source>
        <dbReference type="SAM" id="MobiDB-lite"/>
    </source>
</evidence>
<dbReference type="EMBL" id="AZBU02000002">
    <property type="protein sequence ID" value="TKR93512.1"/>
    <property type="molecule type" value="Genomic_DNA"/>
</dbReference>
<keyword evidence="2" id="KW-0812">Transmembrane</keyword>
<dbReference type="Proteomes" id="UP000298663">
    <property type="component" value="Unassembled WGS sequence"/>
</dbReference>
<keyword evidence="2" id="KW-1133">Transmembrane helix</keyword>
<gene>
    <name evidence="3" type="ORF">L596_007953</name>
</gene>
<organism evidence="3 4">
    <name type="scientific">Steinernema carpocapsae</name>
    <name type="common">Entomopathogenic nematode</name>
    <dbReference type="NCBI Taxonomy" id="34508"/>
    <lineage>
        <taxon>Eukaryota</taxon>
        <taxon>Metazoa</taxon>
        <taxon>Ecdysozoa</taxon>
        <taxon>Nematoda</taxon>
        <taxon>Chromadorea</taxon>
        <taxon>Rhabditida</taxon>
        <taxon>Tylenchina</taxon>
        <taxon>Panagrolaimomorpha</taxon>
        <taxon>Strongyloidoidea</taxon>
        <taxon>Steinernematidae</taxon>
        <taxon>Steinernema</taxon>
    </lineage>
</organism>
<evidence type="ECO:0000313" key="4">
    <source>
        <dbReference type="Proteomes" id="UP000298663"/>
    </source>
</evidence>
<feature type="transmembrane region" description="Helical" evidence="2">
    <location>
        <begin position="31"/>
        <end position="51"/>
    </location>
</feature>
<reference evidence="3 4" key="1">
    <citation type="journal article" date="2015" name="Genome Biol.">
        <title>Comparative genomics of Steinernema reveals deeply conserved gene regulatory networks.</title>
        <authorList>
            <person name="Dillman A.R."/>
            <person name="Macchietto M."/>
            <person name="Porter C.F."/>
            <person name="Rogers A."/>
            <person name="Williams B."/>
            <person name="Antoshechkin I."/>
            <person name="Lee M.M."/>
            <person name="Goodwin Z."/>
            <person name="Lu X."/>
            <person name="Lewis E.E."/>
            <person name="Goodrich-Blair H."/>
            <person name="Stock S.P."/>
            <person name="Adams B.J."/>
            <person name="Sternberg P.W."/>
            <person name="Mortazavi A."/>
        </authorList>
    </citation>
    <scope>NUCLEOTIDE SEQUENCE [LARGE SCALE GENOMIC DNA]</scope>
    <source>
        <strain evidence="3 4">ALL</strain>
    </source>
</reference>
<sequence>MSSVFCFRVLCSALIDHYHRRISEIFPSRHFGVWCSLGLISTFISVLYLLSSLDINRSPNRFRVFSTRTFVLQKRGSNPKWCVSLPAFATQHTSSFNHFFDVLLWRGRYAIRRDPLVSEIYPRGINEFHSRIVYFPRSSLFQQLAIATAADRRFFFGEPLIDASKNDDATFLAVPSMASVCSRGTPRGRGARNRIRYPIMLINRTRKHARSVHAVHGSQRFATKFADSGDGGRRKKGESSRVEGFRSHGTGATVKFKASEPRMRVANAEKGAGETKFKEFQFELMASFRTELICENSRKGH</sequence>
<dbReference type="AlphaFoldDB" id="A0A4U5PB28"/>
<comment type="caution">
    <text evidence="3">The sequence shown here is derived from an EMBL/GenBank/DDBJ whole genome shotgun (WGS) entry which is preliminary data.</text>
</comment>
<evidence type="ECO:0000256" key="2">
    <source>
        <dbReference type="SAM" id="Phobius"/>
    </source>
</evidence>
<accession>A0A4U5PB28</accession>
<reference evidence="3 4" key="2">
    <citation type="journal article" date="2019" name="G3 (Bethesda)">
        <title>Hybrid Assembly of the Genome of the Entomopathogenic Nematode Steinernema carpocapsae Identifies the X-Chromosome.</title>
        <authorList>
            <person name="Serra L."/>
            <person name="Macchietto M."/>
            <person name="Macias-Munoz A."/>
            <person name="McGill C.J."/>
            <person name="Rodriguez I.M."/>
            <person name="Rodriguez B."/>
            <person name="Murad R."/>
            <person name="Mortazavi A."/>
        </authorList>
    </citation>
    <scope>NUCLEOTIDE SEQUENCE [LARGE SCALE GENOMIC DNA]</scope>
    <source>
        <strain evidence="3 4">ALL</strain>
    </source>
</reference>